<dbReference type="SUPFAM" id="SSF53271">
    <property type="entry name" value="PRTase-like"/>
    <property type="match status" value="1"/>
</dbReference>
<proteinExistence type="predicted"/>
<evidence type="ECO:0000313" key="4">
    <source>
        <dbReference type="Proteomes" id="UP000438182"/>
    </source>
</evidence>
<organism evidence="3 4">
    <name type="scientific">Agromyces seonyuensis</name>
    <dbReference type="NCBI Taxonomy" id="2662446"/>
    <lineage>
        <taxon>Bacteria</taxon>
        <taxon>Bacillati</taxon>
        <taxon>Actinomycetota</taxon>
        <taxon>Actinomycetes</taxon>
        <taxon>Micrococcales</taxon>
        <taxon>Microbacteriaceae</taxon>
        <taxon>Agromyces</taxon>
    </lineage>
</organism>
<feature type="domain" description="Acyltransferase 3" evidence="2">
    <location>
        <begin position="68"/>
        <end position="249"/>
    </location>
</feature>
<dbReference type="PANTHER" id="PTHR23028">
    <property type="entry name" value="ACETYLTRANSFERASE"/>
    <property type="match status" value="1"/>
</dbReference>
<feature type="transmembrane region" description="Helical" evidence="1">
    <location>
        <begin position="135"/>
        <end position="154"/>
    </location>
</feature>
<dbReference type="InterPro" id="IPR029057">
    <property type="entry name" value="PRTase-like"/>
</dbReference>
<gene>
    <name evidence="3" type="ORF">GB864_11795</name>
</gene>
<dbReference type="InterPro" id="IPR002656">
    <property type="entry name" value="Acyl_transf_3_dom"/>
</dbReference>
<keyword evidence="3" id="KW-0808">Transferase</keyword>
<dbReference type="GO" id="GO:0009103">
    <property type="term" value="P:lipopolysaccharide biosynthetic process"/>
    <property type="evidence" value="ECO:0007669"/>
    <property type="project" value="TreeGrafter"/>
</dbReference>
<feature type="transmembrane region" description="Helical" evidence="1">
    <location>
        <begin position="205"/>
        <end position="221"/>
    </location>
</feature>
<dbReference type="GO" id="GO:0016020">
    <property type="term" value="C:membrane"/>
    <property type="evidence" value="ECO:0007669"/>
    <property type="project" value="TreeGrafter"/>
</dbReference>
<comment type="caution">
    <text evidence="3">The sequence shown here is derived from an EMBL/GenBank/DDBJ whole genome shotgun (WGS) entry which is preliminary data.</text>
</comment>
<dbReference type="AlphaFoldDB" id="A0A6I4P352"/>
<keyword evidence="3" id="KW-0012">Acyltransferase</keyword>
<feature type="transmembrane region" description="Helical" evidence="1">
    <location>
        <begin position="228"/>
        <end position="248"/>
    </location>
</feature>
<dbReference type="GO" id="GO:0016747">
    <property type="term" value="F:acyltransferase activity, transferring groups other than amino-acyl groups"/>
    <property type="evidence" value="ECO:0007669"/>
    <property type="project" value="InterPro"/>
</dbReference>
<feature type="transmembrane region" description="Helical" evidence="1">
    <location>
        <begin position="260"/>
        <end position="283"/>
    </location>
</feature>
<evidence type="ECO:0000259" key="2">
    <source>
        <dbReference type="Pfam" id="PF01757"/>
    </source>
</evidence>
<dbReference type="Proteomes" id="UP000438182">
    <property type="component" value="Unassembled WGS sequence"/>
</dbReference>
<evidence type="ECO:0000256" key="1">
    <source>
        <dbReference type="SAM" id="Phobius"/>
    </source>
</evidence>
<protein>
    <submittedName>
        <fullName evidence="3">Acyltransferase family protein</fullName>
    </submittedName>
</protein>
<keyword evidence="1" id="KW-1133">Transmembrane helix</keyword>
<keyword evidence="1" id="KW-0812">Transmembrane</keyword>
<sequence length="305" mass="31459">MLRRGPDVHASGPLRRPRGAGVVRWNLVRHRRSGGGRAYPAGVSELAATIARPAGGPSAPSAAPARIAGLDGLRALAVLAVIAYHAVPAAVPGGFAGVDVFFVISGFLITRLLLAERDATGGMRVLRFWMRRARRLLPALAVLVVVVATVAGLIGGDVTVGLGRQLFGGVTFSSNWGAIAADASYFGASAAEPFRHLWSLAVEEQFYLAWPLILAACVFLMSRGGTMLLLGGTAVLLAGGMAVLDLVGVDRSRLYFGTDIHAFGLLLGAVTALATGGSLAAAIKFLLDRGATDVTAICILAAPEG</sequence>
<keyword evidence="4" id="KW-1185">Reference proteome</keyword>
<feature type="transmembrane region" description="Helical" evidence="1">
    <location>
        <begin position="93"/>
        <end position="114"/>
    </location>
</feature>
<keyword evidence="1" id="KW-0472">Membrane</keyword>
<name>A0A6I4P352_9MICO</name>
<evidence type="ECO:0000313" key="3">
    <source>
        <dbReference type="EMBL" id="MWB99225.1"/>
    </source>
</evidence>
<dbReference type="Pfam" id="PF01757">
    <property type="entry name" value="Acyl_transf_3"/>
    <property type="match status" value="1"/>
</dbReference>
<feature type="transmembrane region" description="Helical" evidence="1">
    <location>
        <begin position="67"/>
        <end position="87"/>
    </location>
</feature>
<dbReference type="InterPro" id="IPR000836">
    <property type="entry name" value="PRTase_dom"/>
</dbReference>
<accession>A0A6I4P352</accession>
<dbReference type="EMBL" id="WSTA01000051">
    <property type="protein sequence ID" value="MWB99225.1"/>
    <property type="molecule type" value="Genomic_DNA"/>
</dbReference>
<dbReference type="PANTHER" id="PTHR23028:SF53">
    <property type="entry name" value="ACYL_TRANSF_3 DOMAIN-CONTAINING PROTEIN"/>
    <property type="match status" value="1"/>
</dbReference>
<dbReference type="InterPro" id="IPR050879">
    <property type="entry name" value="Acyltransferase_3"/>
</dbReference>
<reference evidence="3 4" key="1">
    <citation type="submission" date="2019-12" db="EMBL/GenBank/DDBJ databases">
        <authorList>
            <person name="Kim Y.S."/>
        </authorList>
    </citation>
    <scope>NUCLEOTIDE SEQUENCE [LARGE SCALE GENOMIC DNA]</scope>
    <source>
        <strain evidence="3 4">MMS17-SY077</strain>
    </source>
</reference>
<feature type="non-terminal residue" evidence="3">
    <location>
        <position position="305"/>
    </location>
</feature>
<dbReference type="CDD" id="cd06223">
    <property type="entry name" value="PRTases_typeI"/>
    <property type="match status" value="1"/>
</dbReference>